<dbReference type="Gene3D" id="2.80.10.50">
    <property type="match status" value="1"/>
</dbReference>
<organism evidence="2 3">
    <name type="scientific">Halocaridina rubra</name>
    <name type="common">Hawaiian red shrimp</name>
    <dbReference type="NCBI Taxonomy" id="373956"/>
    <lineage>
        <taxon>Eukaryota</taxon>
        <taxon>Metazoa</taxon>
        <taxon>Ecdysozoa</taxon>
        <taxon>Arthropoda</taxon>
        <taxon>Crustacea</taxon>
        <taxon>Multicrustacea</taxon>
        <taxon>Malacostraca</taxon>
        <taxon>Eumalacostraca</taxon>
        <taxon>Eucarida</taxon>
        <taxon>Decapoda</taxon>
        <taxon>Pleocyemata</taxon>
        <taxon>Caridea</taxon>
        <taxon>Atyoidea</taxon>
        <taxon>Atyidae</taxon>
        <taxon>Halocaridina</taxon>
    </lineage>
</organism>
<feature type="domain" description="Ricin B lectin" evidence="1">
    <location>
        <begin position="5"/>
        <end position="106"/>
    </location>
</feature>
<comment type="caution">
    <text evidence="2">The sequence shown here is derived from an EMBL/GenBank/DDBJ whole genome shotgun (WGS) entry which is preliminary data.</text>
</comment>
<reference evidence="2 3" key="1">
    <citation type="submission" date="2023-11" db="EMBL/GenBank/DDBJ databases">
        <title>Halocaridina rubra genome assembly.</title>
        <authorList>
            <person name="Smith C."/>
        </authorList>
    </citation>
    <scope>NUCLEOTIDE SEQUENCE [LARGE SCALE GENOMIC DNA]</scope>
    <source>
        <strain evidence="2">EP-1</strain>
        <tissue evidence="2">Whole</tissue>
    </source>
</reference>
<proteinExistence type="predicted"/>
<evidence type="ECO:0000313" key="2">
    <source>
        <dbReference type="EMBL" id="KAK7080201.1"/>
    </source>
</evidence>
<evidence type="ECO:0000259" key="1">
    <source>
        <dbReference type="SMART" id="SM00458"/>
    </source>
</evidence>
<dbReference type="SMART" id="SM00458">
    <property type="entry name" value="RICIN"/>
    <property type="match status" value="1"/>
</dbReference>
<sequence>MQELNAKDRSFLVELTRCVSERSTQEWSLSQDGAVIQGTQCLAVVASTDARVHIQQCHPGPKQKWLRQGRRLQHGVSGLCLDSASSYGALVLPCRNNLLSQQWDFSVELQALTTL</sequence>
<dbReference type="Pfam" id="PF00652">
    <property type="entry name" value="Ricin_B_lectin"/>
    <property type="match status" value="1"/>
</dbReference>
<protein>
    <recommendedName>
        <fullName evidence="1">Ricin B lectin domain-containing protein</fullName>
    </recommendedName>
</protein>
<dbReference type="SUPFAM" id="SSF50370">
    <property type="entry name" value="Ricin B-like lectins"/>
    <property type="match status" value="1"/>
</dbReference>
<dbReference type="InterPro" id="IPR000772">
    <property type="entry name" value="Ricin_B_lectin"/>
</dbReference>
<dbReference type="AlphaFoldDB" id="A0AAN8XCA4"/>
<evidence type="ECO:0000313" key="3">
    <source>
        <dbReference type="Proteomes" id="UP001381693"/>
    </source>
</evidence>
<gene>
    <name evidence="2" type="ORF">SK128_008372</name>
</gene>
<dbReference type="InterPro" id="IPR035992">
    <property type="entry name" value="Ricin_B-like_lectins"/>
</dbReference>
<dbReference type="PROSITE" id="PS50231">
    <property type="entry name" value="RICIN_B_LECTIN"/>
    <property type="match status" value="1"/>
</dbReference>
<name>A0AAN8XCA4_HALRR</name>
<accession>A0AAN8XCA4</accession>
<dbReference type="Proteomes" id="UP001381693">
    <property type="component" value="Unassembled WGS sequence"/>
</dbReference>
<dbReference type="EMBL" id="JAXCGZ010006055">
    <property type="protein sequence ID" value="KAK7080201.1"/>
    <property type="molecule type" value="Genomic_DNA"/>
</dbReference>
<keyword evidence="3" id="KW-1185">Reference proteome</keyword>